<dbReference type="STRING" id="1123281.SAMN02745180_00032"/>
<dbReference type="PROSITE" id="PS51898">
    <property type="entry name" value="TYR_RECOMBINASE"/>
    <property type="match status" value="1"/>
</dbReference>
<dbReference type="SUPFAM" id="SSF56349">
    <property type="entry name" value="DNA breaking-rejoining enzymes"/>
    <property type="match status" value="1"/>
</dbReference>
<dbReference type="Gene3D" id="1.10.443.10">
    <property type="entry name" value="Intergrase catalytic core"/>
    <property type="match status" value="1"/>
</dbReference>
<dbReference type="InterPro" id="IPR044068">
    <property type="entry name" value="CB"/>
</dbReference>
<dbReference type="PANTHER" id="PTHR30349">
    <property type="entry name" value="PHAGE INTEGRASE-RELATED"/>
    <property type="match status" value="1"/>
</dbReference>
<evidence type="ECO:0000313" key="8">
    <source>
        <dbReference type="EMBL" id="SHH31833.1"/>
    </source>
</evidence>
<dbReference type="CDD" id="cd00397">
    <property type="entry name" value="DNA_BRE_C"/>
    <property type="match status" value="1"/>
</dbReference>
<dbReference type="AlphaFoldDB" id="A0A1M5S1C4"/>
<dbReference type="InterPro" id="IPR050090">
    <property type="entry name" value="Tyrosine_recombinase_XerCD"/>
</dbReference>
<dbReference type="Pfam" id="PF13495">
    <property type="entry name" value="Phage_int_SAM_4"/>
    <property type="match status" value="1"/>
</dbReference>
<accession>A0A1M5S1C4</accession>
<dbReference type="Pfam" id="PF00589">
    <property type="entry name" value="Phage_integrase"/>
    <property type="match status" value="1"/>
</dbReference>
<keyword evidence="2" id="KW-0229">DNA integration</keyword>
<evidence type="ECO:0000313" key="9">
    <source>
        <dbReference type="Proteomes" id="UP000184389"/>
    </source>
</evidence>
<comment type="similarity">
    <text evidence="1">Belongs to the 'phage' integrase family.</text>
</comment>
<dbReference type="GO" id="GO:0015074">
    <property type="term" value="P:DNA integration"/>
    <property type="evidence" value="ECO:0007669"/>
    <property type="project" value="UniProtKB-KW"/>
</dbReference>
<organism evidence="8 9">
    <name type="scientific">Sporanaerobacter acetigenes DSM 13106</name>
    <dbReference type="NCBI Taxonomy" id="1123281"/>
    <lineage>
        <taxon>Bacteria</taxon>
        <taxon>Bacillati</taxon>
        <taxon>Bacillota</taxon>
        <taxon>Tissierellia</taxon>
        <taxon>Tissierellales</taxon>
        <taxon>Sporanaerobacteraceae</taxon>
        <taxon>Sporanaerobacter</taxon>
    </lineage>
</organism>
<dbReference type="PROSITE" id="PS51900">
    <property type="entry name" value="CB"/>
    <property type="match status" value="1"/>
</dbReference>
<feature type="domain" description="Core-binding (CB)" evidence="7">
    <location>
        <begin position="14"/>
        <end position="96"/>
    </location>
</feature>
<dbReference type="Proteomes" id="UP000184389">
    <property type="component" value="Unassembled WGS sequence"/>
</dbReference>
<dbReference type="InterPro" id="IPR013762">
    <property type="entry name" value="Integrase-like_cat_sf"/>
</dbReference>
<dbReference type="GO" id="GO:0006310">
    <property type="term" value="P:DNA recombination"/>
    <property type="evidence" value="ECO:0007669"/>
    <property type="project" value="UniProtKB-KW"/>
</dbReference>
<keyword evidence="4" id="KW-0233">DNA recombination</keyword>
<dbReference type="EMBL" id="FQXR01000002">
    <property type="protein sequence ID" value="SHH31833.1"/>
    <property type="molecule type" value="Genomic_DNA"/>
</dbReference>
<proteinExistence type="inferred from homology"/>
<dbReference type="GO" id="GO:0003677">
    <property type="term" value="F:DNA binding"/>
    <property type="evidence" value="ECO:0007669"/>
    <property type="project" value="UniProtKB-UniRule"/>
</dbReference>
<keyword evidence="9" id="KW-1185">Reference proteome</keyword>
<dbReference type="PANTHER" id="PTHR30349:SF41">
    <property type="entry name" value="INTEGRASE_RECOMBINASE PROTEIN MJ0367-RELATED"/>
    <property type="match status" value="1"/>
</dbReference>
<dbReference type="OrthoDB" id="1699218at2"/>
<feature type="domain" description="Tyr recombinase" evidence="6">
    <location>
        <begin position="114"/>
        <end position="295"/>
    </location>
</feature>
<dbReference type="Gene3D" id="1.10.150.130">
    <property type="match status" value="1"/>
</dbReference>
<dbReference type="InterPro" id="IPR002104">
    <property type="entry name" value="Integrase_catalytic"/>
</dbReference>
<evidence type="ECO:0000256" key="3">
    <source>
        <dbReference type="ARBA" id="ARBA00023125"/>
    </source>
</evidence>
<evidence type="ECO:0000259" key="6">
    <source>
        <dbReference type="PROSITE" id="PS51898"/>
    </source>
</evidence>
<protein>
    <submittedName>
        <fullName evidence="8">Integrase/recombinase XerD</fullName>
    </submittedName>
</protein>
<dbReference type="InterPro" id="IPR004107">
    <property type="entry name" value="Integrase_SAM-like_N"/>
</dbReference>
<evidence type="ECO:0000256" key="1">
    <source>
        <dbReference type="ARBA" id="ARBA00008857"/>
    </source>
</evidence>
<sequence>MAKKMIKMNSITNKNINDVFKDFIKYCRVKNLSNATTNYYEDCFSKFKKFYHGEMEDITTDTVDDYILYLKKNTTMNDVSLNTYKRGLRVILYYFMKLGYVEEFKITIHKAEKKIKETYTDTELEILLKKPHLKQCDFVEYRSWVIVNFLLGTGCRANTLCNIQIKDLDLENGVVMYITTKNKKQQIVPISNQLCLIIQEYLSYRQPQSDEDYLFISVYGEQLNPNSLRQSIAKYNNRHGVMKTGVHLFRHTFSKKWIQNGGNIFSLQKILGHSSLDMVKEYINMFSEDIRQDYDKYNPLSEFTNTNYISMKGGRK</sequence>
<keyword evidence="3 5" id="KW-0238">DNA-binding</keyword>
<dbReference type="InterPro" id="IPR010998">
    <property type="entry name" value="Integrase_recombinase_N"/>
</dbReference>
<gene>
    <name evidence="8" type="ORF">SAMN02745180_00032</name>
</gene>
<evidence type="ECO:0000256" key="4">
    <source>
        <dbReference type="ARBA" id="ARBA00023172"/>
    </source>
</evidence>
<reference evidence="8 9" key="1">
    <citation type="submission" date="2016-11" db="EMBL/GenBank/DDBJ databases">
        <authorList>
            <person name="Jaros S."/>
            <person name="Januszkiewicz K."/>
            <person name="Wedrychowicz H."/>
        </authorList>
    </citation>
    <scope>NUCLEOTIDE SEQUENCE [LARGE SCALE GENOMIC DNA]</scope>
    <source>
        <strain evidence="8 9">DSM 13106</strain>
    </source>
</reference>
<dbReference type="InterPro" id="IPR011010">
    <property type="entry name" value="DNA_brk_join_enz"/>
</dbReference>
<dbReference type="RefSeq" id="WP_143147114.1">
    <property type="nucleotide sequence ID" value="NZ_FQXR01000002.1"/>
</dbReference>
<evidence type="ECO:0000256" key="5">
    <source>
        <dbReference type="PROSITE-ProRule" id="PRU01248"/>
    </source>
</evidence>
<name>A0A1M5S1C4_9FIRM</name>
<evidence type="ECO:0000259" key="7">
    <source>
        <dbReference type="PROSITE" id="PS51900"/>
    </source>
</evidence>
<evidence type="ECO:0000256" key="2">
    <source>
        <dbReference type="ARBA" id="ARBA00022908"/>
    </source>
</evidence>